<evidence type="ECO:0000313" key="5">
    <source>
        <dbReference type="EMBL" id="MBB6493844.1"/>
    </source>
</evidence>
<dbReference type="PANTHER" id="PTHR45138:SF9">
    <property type="entry name" value="DIGUANYLATE CYCLASE DGCM-RELATED"/>
    <property type="match status" value="1"/>
</dbReference>
<dbReference type="NCBIfam" id="TIGR00254">
    <property type="entry name" value="GGDEF"/>
    <property type="match status" value="1"/>
</dbReference>
<evidence type="ECO:0000313" key="6">
    <source>
        <dbReference type="EMBL" id="NEV11288.1"/>
    </source>
</evidence>
<dbReference type="Proteomes" id="UP000526625">
    <property type="component" value="Unassembled WGS sequence"/>
</dbReference>
<gene>
    <name evidence="5" type="ORF">GGD45_004278</name>
    <name evidence="6" type="ORF">GXW80_09780</name>
</gene>
<evidence type="ECO:0000256" key="3">
    <source>
        <dbReference type="SAM" id="Phobius"/>
    </source>
</evidence>
<reference evidence="6 7" key="1">
    <citation type="submission" date="2020-02" db="EMBL/GenBank/DDBJ databases">
        <title>Draft genome sequence of Rhizobium tropici.</title>
        <authorList>
            <person name="Khayi S."/>
            <person name="Jemo M."/>
        </authorList>
    </citation>
    <scope>NUCLEOTIDE SEQUENCE [LARGE SCALE GENOMIC DNA]</scope>
    <source>
        <strain evidence="6 7">A12</strain>
        <plasmid evidence="6">pA12a</plasmid>
    </source>
</reference>
<sequence length="290" mass="31999">MRLAGLKTTFNSSLTLKIFCTCFLSTHLPLISLAVYLTMSSHGNLGPIFIVVLSATLVGTIFCLGSVWIFLHPLRQVTRAIEIYRVKGHVEKISSLRQDEIGVVTNGVANLIRELDRKIEQLRRQAYTDPLTGLGNRHWFNEAAAREISRAARDKTPLALILLDLDHFKRINDEYGHDVGDKVLMAAGATIQDCLRPHDVAARIGGEEFSIVLANTNLDTAVEIANRLKTRLERIIINPLPNGRVTASFGVYQADPAKQSLKTMLKAADHQLYSAKRSGRNTVCSAAALS</sequence>
<keyword evidence="3" id="KW-0812">Transmembrane</keyword>
<evidence type="ECO:0000313" key="8">
    <source>
        <dbReference type="Proteomes" id="UP000526625"/>
    </source>
</evidence>
<dbReference type="Pfam" id="PF00990">
    <property type="entry name" value="GGDEF"/>
    <property type="match status" value="1"/>
</dbReference>
<dbReference type="CDD" id="cd01949">
    <property type="entry name" value="GGDEF"/>
    <property type="match status" value="1"/>
</dbReference>
<feature type="domain" description="GGDEF" evidence="4">
    <location>
        <begin position="156"/>
        <end position="288"/>
    </location>
</feature>
<name>A0A6P1C2K8_RHITR</name>
<comment type="catalytic activity">
    <reaction evidence="2">
        <text>2 GTP = 3',3'-c-di-GMP + 2 diphosphate</text>
        <dbReference type="Rhea" id="RHEA:24898"/>
        <dbReference type="ChEBI" id="CHEBI:33019"/>
        <dbReference type="ChEBI" id="CHEBI:37565"/>
        <dbReference type="ChEBI" id="CHEBI:58805"/>
        <dbReference type="EC" id="2.7.7.65"/>
    </reaction>
</comment>
<dbReference type="Proteomes" id="UP000471190">
    <property type="component" value="Unassembled WGS sequence"/>
</dbReference>
<accession>A0A6P1C2K8</accession>
<dbReference type="FunFam" id="3.30.70.270:FF:000001">
    <property type="entry name" value="Diguanylate cyclase domain protein"/>
    <property type="match status" value="1"/>
</dbReference>
<evidence type="ECO:0000259" key="4">
    <source>
        <dbReference type="PROSITE" id="PS50887"/>
    </source>
</evidence>
<dbReference type="InterPro" id="IPR000160">
    <property type="entry name" value="GGDEF_dom"/>
</dbReference>
<evidence type="ECO:0000313" key="7">
    <source>
        <dbReference type="Proteomes" id="UP000471190"/>
    </source>
</evidence>
<dbReference type="EMBL" id="JAADZA010000008">
    <property type="protein sequence ID" value="NEV11288.1"/>
    <property type="molecule type" value="Genomic_DNA"/>
</dbReference>
<dbReference type="EC" id="2.7.7.65" evidence="1"/>
<evidence type="ECO:0000256" key="1">
    <source>
        <dbReference type="ARBA" id="ARBA00012528"/>
    </source>
</evidence>
<dbReference type="InterPro" id="IPR029787">
    <property type="entry name" value="Nucleotide_cyclase"/>
</dbReference>
<dbReference type="EMBL" id="JACHBF010000013">
    <property type="protein sequence ID" value="MBB6493844.1"/>
    <property type="molecule type" value="Genomic_DNA"/>
</dbReference>
<evidence type="ECO:0000256" key="2">
    <source>
        <dbReference type="ARBA" id="ARBA00034247"/>
    </source>
</evidence>
<keyword evidence="3" id="KW-1133">Transmembrane helix</keyword>
<dbReference type="SMART" id="SM00267">
    <property type="entry name" value="GGDEF"/>
    <property type="match status" value="1"/>
</dbReference>
<proteinExistence type="predicted"/>
<keyword evidence="6" id="KW-0614">Plasmid</keyword>
<reference evidence="5 8" key="2">
    <citation type="submission" date="2020-08" db="EMBL/GenBank/DDBJ databases">
        <title>Genomic Encyclopedia of Type Strains, Phase IV (KMG-V): Genome sequencing to study the core and pangenomes of soil and plant-associated prokaryotes.</title>
        <authorList>
            <person name="Whitman W."/>
        </authorList>
    </citation>
    <scope>NUCLEOTIDE SEQUENCE [LARGE SCALE GENOMIC DNA]</scope>
    <source>
        <strain evidence="5 8">SEMIA 4059</strain>
    </source>
</reference>
<geneLocation type="plasmid" evidence="6">
    <name>pA12a</name>
</geneLocation>
<dbReference type="InterPro" id="IPR050469">
    <property type="entry name" value="Diguanylate_Cyclase"/>
</dbReference>
<dbReference type="AlphaFoldDB" id="A0A6P1C2K8"/>
<comment type="caution">
    <text evidence="6">The sequence shown here is derived from an EMBL/GenBank/DDBJ whole genome shotgun (WGS) entry which is preliminary data.</text>
</comment>
<protein>
    <recommendedName>
        <fullName evidence="1">diguanylate cyclase</fullName>
        <ecNumber evidence="1">2.7.7.65</ecNumber>
    </recommendedName>
</protein>
<dbReference type="Gene3D" id="3.30.70.270">
    <property type="match status" value="1"/>
</dbReference>
<dbReference type="GO" id="GO:0052621">
    <property type="term" value="F:diguanylate cyclase activity"/>
    <property type="evidence" value="ECO:0007669"/>
    <property type="project" value="UniProtKB-EC"/>
</dbReference>
<dbReference type="PANTHER" id="PTHR45138">
    <property type="entry name" value="REGULATORY COMPONENTS OF SENSORY TRANSDUCTION SYSTEM"/>
    <property type="match status" value="1"/>
</dbReference>
<dbReference type="InterPro" id="IPR043128">
    <property type="entry name" value="Rev_trsase/Diguanyl_cyclase"/>
</dbReference>
<dbReference type="RefSeq" id="WP_148289262.1">
    <property type="nucleotide sequence ID" value="NZ_JAADZA010000008.1"/>
</dbReference>
<dbReference type="SUPFAM" id="SSF55073">
    <property type="entry name" value="Nucleotide cyclase"/>
    <property type="match status" value="1"/>
</dbReference>
<dbReference type="PROSITE" id="PS50887">
    <property type="entry name" value="GGDEF"/>
    <property type="match status" value="1"/>
</dbReference>
<feature type="transmembrane region" description="Helical" evidence="3">
    <location>
        <begin position="12"/>
        <end position="36"/>
    </location>
</feature>
<keyword evidence="3" id="KW-0472">Membrane</keyword>
<keyword evidence="8" id="KW-1185">Reference proteome</keyword>
<feature type="transmembrane region" description="Helical" evidence="3">
    <location>
        <begin position="48"/>
        <end position="71"/>
    </location>
</feature>
<organism evidence="6 7">
    <name type="scientific">Rhizobium tropici</name>
    <dbReference type="NCBI Taxonomy" id="398"/>
    <lineage>
        <taxon>Bacteria</taxon>
        <taxon>Pseudomonadati</taxon>
        <taxon>Pseudomonadota</taxon>
        <taxon>Alphaproteobacteria</taxon>
        <taxon>Hyphomicrobiales</taxon>
        <taxon>Rhizobiaceae</taxon>
        <taxon>Rhizobium/Agrobacterium group</taxon>
        <taxon>Rhizobium</taxon>
    </lineage>
</organism>